<organism evidence="4 5">
    <name type="scientific">Frigoriglobus tundricola</name>
    <dbReference type="NCBI Taxonomy" id="2774151"/>
    <lineage>
        <taxon>Bacteria</taxon>
        <taxon>Pseudomonadati</taxon>
        <taxon>Planctomycetota</taxon>
        <taxon>Planctomycetia</taxon>
        <taxon>Gemmatales</taxon>
        <taxon>Gemmataceae</taxon>
        <taxon>Frigoriglobus</taxon>
    </lineage>
</organism>
<feature type="region of interest" description="Disordered" evidence="1">
    <location>
        <begin position="136"/>
        <end position="158"/>
    </location>
</feature>
<dbReference type="EMBL" id="CP053452">
    <property type="protein sequence ID" value="QJW99198.1"/>
    <property type="molecule type" value="Genomic_DNA"/>
</dbReference>
<keyword evidence="5" id="KW-1185">Reference proteome</keyword>
<accession>A0A6M5YZA8</accession>
<protein>
    <recommendedName>
        <fullName evidence="3">Isochorismatase-like domain-containing protein</fullName>
    </recommendedName>
</protein>
<dbReference type="InterPro" id="IPR036380">
    <property type="entry name" value="Isochorismatase-like_sf"/>
</dbReference>
<sequence>MRPLAALAVFACAGFALPGGADEPKSLAVPARGYKEVQVSVPVTDAATGTTTLGVTKQLVPTNLTVAIDPAKTAVVVCDMWDDHWCKSASQRCAELAKRAEPVLRACRGRGMTIVHCPSDTMAFYKDHPARERTVRVKKADPPKAKDLPDPPLPVDDTDGGCDDEKPVKFFKAWTRQHAAITVDPDKGYVTDSGAEVYSILKAKGLDTLLVMGVHTNMCVLNRSFAIKQMVKWDVRTFLVRDLTDAMYNPKMRPFVAHDKGTQLVIEHIEKHWAKTITSTDLCEAMAGKK</sequence>
<evidence type="ECO:0000256" key="2">
    <source>
        <dbReference type="SAM" id="SignalP"/>
    </source>
</evidence>
<dbReference type="AlphaFoldDB" id="A0A6M5YZA8"/>
<dbReference type="Gene3D" id="3.40.50.850">
    <property type="entry name" value="Isochorismatase-like"/>
    <property type="match status" value="1"/>
</dbReference>
<reference evidence="5" key="1">
    <citation type="submission" date="2020-05" db="EMBL/GenBank/DDBJ databases">
        <title>Frigoriglobus tundricola gen. nov., sp. nov., a psychrotolerant cellulolytic planctomycete of the family Gemmataceae with two divergent copies of 16S rRNA gene.</title>
        <authorList>
            <person name="Kulichevskaya I.S."/>
            <person name="Ivanova A.A."/>
            <person name="Naumoff D.G."/>
            <person name="Beletsky A.V."/>
            <person name="Rijpstra W.I.C."/>
            <person name="Sinninghe Damste J.S."/>
            <person name="Mardanov A.V."/>
            <person name="Ravin N.V."/>
            <person name="Dedysh S.N."/>
        </authorList>
    </citation>
    <scope>NUCLEOTIDE SEQUENCE [LARGE SCALE GENOMIC DNA]</scope>
    <source>
        <strain evidence="5">PL17</strain>
    </source>
</reference>
<evidence type="ECO:0000256" key="1">
    <source>
        <dbReference type="SAM" id="MobiDB-lite"/>
    </source>
</evidence>
<dbReference type="Pfam" id="PF00857">
    <property type="entry name" value="Isochorismatase"/>
    <property type="match status" value="1"/>
</dbReference>
<dbReference type="KEGG" id="ftj:FTUN_6798"/>
<feature type="chain" id="PRO_5026844837" description="Isochorismatase-like domain-containing protein" evidence="2">
    <location>
        <begin position="22"/>
        <end position="290"/>
    </location>
</feature>
<feature type="domain" description="Isochorismatase-like" evidence="3">
    <location>
        <begin position="73"/>
        <end position="247"/>
    </location>
</feature>
<dbReference type="Proteomes" id="UP000503447">
    <property type="component" value="Chromosome"/>
</dbReference>
<gene>
    <name evidence="4" type="ORF">FTUN_6798</name>
</gene>
<keyword evidence="2" id="KW-0732">Signal</keyword>
<dbReference type="SUPFAM" id="SSF52499">
    <property type="entry name" value="Isochorismatase-like hydrolases"/>
    <property type="match status" value="1"/>
</dbReference>
<feature type="signal peptide" evidence="2">
    <location>
        <begin position="1"/>
        <end position="21"/>
    </location>
</feature>
<evidence type="ECO:0000313" key="5">
    <source>
        <dbReference type="Proteomes" id="UP000503447"/>
    </source>
</evidence>
<evidence type="ECO:0000259" key="3">
    <source>
        <dbReference type="Pfam" id="PF00857"/>
    </source>
</evidence>
<proteinExistence type="predicted"/>
<feature type="compositionally biased region" description="Basic and acidic residues" evidence="1">
    <location>
        <begin position="136"/>
        <end position="149"/>
    </location>
</feature>
<name>A0A6M5YZA8_9BACT</name>
<evidence type="ECO:0000313" key="4">
    <source>
        <dbReference type="EMBL" id="QJW99198.1"/>
    </source>
</evidence>
<dbReference type="InterPro" id="IPR000868">
    <property type="entry name" value="Isochorismatase-like_dom"/>
</dbReference>
<dbReference type="RefSeq" id="WP_171474207.1">
    <property type="nucleotide sequence ID" value="NZ_CP053452.2"/>
</dbReference>